<gene>
    <name evidence="2" type="ORF">RVIR1_05060</name>
</gene>
<evidence type="ECO:0000313" key="3">
    <source>
        <dbReference type="Proteomes" id="UP000282483"/>
    </source>
</evidence>
<name>A0A2Z5UVG1_9COXI</name>
<keyword evidence="3" id="KW-1185">Reference proteome</keyword>
<protein>
    <submittedName>
        <fullName evidence="2">Uncharacterized protein</fullName>
    </submittedName>
</protein>
<feature type="transmembrane region" description="Helical" evidence="1">
    <location>
        <begin position="20"/>
        <end position="38"/>
    </location>
</feature>
<organism evidence="2 3">
    <name type="scientific">Candidatus Rickettsiella viridis</name>
    <dbReference type="NCBI Taxonomy" id="676208"/>
    <lineage>
        <taxon>Bacteria</taxon>
        <taxon>Pseudomonadati</taxon>
        <taxon>Pseudomonadota</taxon>
        <taxon>Gammaproteobacteria</taxon>
        <taxon>Legionellales</taxon>
        <taxon>Coxiellaceae</taxon>
        <taxon>Rickettsiella</taxon>
    </lineage>
</organism>
<reference evidence="2 3" key="1">
    <citation type="submission" date="2017-03" db="EMBL/GenBank/DDBJ databases">
        <title>The genome sequence of Candidatus Rickettsiella viridis.</title>
        <authorList>
            <person name="Nikoh N."/>
            <person name="Tsuchida T."/>
            <person name="Yamaguchi K."/>
            <person name="Maeda T."/>
            <person name="Shigenobu S."/>
            <person name="Fukatsu T."/>
        </authorList>
    </citation>
    <scope>NUCLEOTIDE SEQUENCE [LARGE SCALE GENOMIC DNA]</scope>
    <source>
        <strain evidence="2 3">Ap-RA04</strain>
    </source>
</reference>
<evidence type="ECO:0000256" key="1">
    <source>
        <dbReference type="SAM" id="Phobius"/>
    </source>
</evidence>
<dbReference type="Proteomes" id="UP000282483">
    <property type="component" value="Chromosome"/>
</dbReference>
<proteinExistence type="predicted"/>
<sequence>MQFPSFRPSFCLPDYTHLQAVYTLYLANTPTPTILFLYRQ</sequence>
<keyword evidence="1" id="KW-0472">Membrane</keyword>
<evidence type="ECO:0000313" key="2">
    <source>
        <dbReference type="EMBL" id="BBB15011.1"/>
    </source>
</evidence>
<accession>A0A2Z5UVG1</accession>
<keyword evidence="1" id="KW-0812">Transmembrane</keyword>
<keyword evidence="1" id="KW-1133">Transmembrane helix</keyword>
<dbReference type="AlphaFoldDB" id="A0A2Z5UVG1"/>
<dbReference type="EMBL" id="AP018005">
    <property type="protein sequence ID" value="BBB15011.1"/>
    <property type="molecule type" value="Genomic_DNA"/>
</dbReference>
<dbReference type="KEGG" id="rvi:RVIR1_05060"/>